<evidence type="ECO:0000256" key="5">
    <source>
        <dbReference type="ARBA" id="ARBA00022898"/>
    </source>
</evidence>
<dbReference type="Gene3D" id="3.40.640.10">
    <property type="entry name" value="Type I PLP-dependent aspartate aminotransferase-like (Major domain)"/>
    <property type="match status" value="1"/>
</dbReference>
<evidence type="ECO:0000256" key="3">
    <source>
        <dbReference type="ARBA" id="ARBA00022679"/>
    </source>
</evidence>
<comment type="cofactor">
    <cofactor evidence="1">
        <name>pyridoxal 5'-phosphate</name>
        <dbReference type="ChEBI" id="CHEBI:597326"/>
    </cofactor>
</comment>
<feature type="domain" description="Aminotransferase class V" evidence="9">
    <location>
        <begin position="8"/>
        <end position="371"/>
    </location>
</feature>
<name>A0A172YJP8_9GAMM</name>
<keyword evidence="3" id="KW-0808">Transferase</keyword>
<evidence type="ECO:0000313" key="10">
    <source>
        <dbReference type="EMBL" id="ANF59443.1"/>
    </source>
</evidence>
<dbReference type="AlphaFoldDB" id="A0A172YJP8"/>
<keyword evidence="11" id="KW-1185">Reference proteome</keyword>
<dbReference type="InterPro" id="IPR015424">
    <property type="entry name" value="PyrdxlP-dep_Trfase"/>
</dbReference>
<reference evidence="10 11" key="1">
    <citation type="submission" date="2016-04" db="EMBL/GenBank/DDBJ databases">
        <title>Complete Genome Sequence of Halotalea alkalilenta IHB B 13600.</title>
        <authorList>
            <person name="Swarnkar M.K."/>
            <person name="Sharma A."/>
            <person name="Kaushal K."/>
            <person name="Soni R."/>
            <person name="Rana S."/>
            <person name="Singh A.K."/>
            <person name="Gulati A."/>
        </authorList>
    </citation>
    <scope>NUCLEOTIDE SEQUENCE [LARGE SCALE GENOMIC DNA]</scope>
    <source>
        <strain evidence="10 11">IHB B 13600</strain>
    </source>
</reference>
<dbReference type="GO" id="GO:0046872">
    <property type="term" value="F:metal ion binding"/>
    <property type="evidence" value="ECO:0007669"/>
    <property type="project" value="UniProtKB-KW"/>
</dbReference>
<dbReference type="Proteomes" id="UP000077875">
    <property type="component" value="Chromosome"/>
</dbReference>
<dbReference type="SUPFAM" id="SSF53383">
    <property type="entry name" value="PLP-dependent transferases"/>
    <property type="match status" value="1"/>
</dbReference>
<protein>
    <submittedName>
        <fullName evidence="10">Cysteine desulfurase</fullName>
    </submittedName>
</protein>
<comment type="catalytic activity">
    <reaction evidence="8">
        <text>(sulfur carrier)-H + L-cysteine = (sulfur carrier)-SH + L-alanine</text>
        <dbReference type="Rhea" id="RHEA:43892"/>
        <dbReference type="Rhea" id="RHEA-COMP:14737"/>
        <dbReference type="Rhea" id="RHEA-COMP:14739"/>
        <dbReference type="ChEBI" id="CHEBI:29917"/>
        <dbReference type="ChEBI" id="CHEBI:35235"/>
        <dbReference type="ChEBI" id="CHEBI:57972"/>
        <dbReference type="ChEBI" id="CHEBI:64428"/>
        <dbReference type="EC" id="2.8.1.7"/>
    </reaction>
</comment>
<keyword evidence="5" id="KW-0663">Pyridoxal phosphate</keyword>
<gene>
    <name evidence="10" type="ORF">A5892_02465</name>
</gene>
<evidence type="ECO:0000256" key="4">
    <source>
        <dbReference type="ARBA" id="ARBA00022723"/>
    </source>
</evidence>
<dbReference type="EMBL" id="CP015243">
    <property type="protein sequence ID" value="ANF59443.1"/>
    <property type="molecule type" value="Genomic_DNA"/>
</dbReference>
<dbReference type="STRING" id="376489.A5892_02465"/>
<keyword evidence="7" id="KW-0411">Iron-sulfur</keyword>
<dbReference type="GO" id="GO:0051536">
    <property type="term" value="F:iron-sulfur cluster binding"/>
    <property type="evidence" value="ECO:0007669"/>
    <property type="project" value="UniProtKB-KW"/>
</dbReference>
<evidence type="ECO:0000256" key="1">
    <source>
        <dbReference type="ARBA" id="ARBA00001933"/>
    </source>
</evidence>
<organism evidence="10 11">
    <name type="scientific">Halotalea alkalilenta</name>
    <dbReference type="NCBI Taxonomy" id="376489"/>
    <lineage>
        <taxon>Bacteria</taxon>
        <taxon>Pseudomonadati</taxon>
        <taxon>Pseudomonadota</taxon>
        <taxon>Gammaproteobacteria</taxon>
        <taxon>Oceanospirillales</taxon>
        <taxon>Halomonadaceae</taxon>
        <taxon>Halotalea</taxon>
    </lineage>
</organism>
<dbReference type="InterPro" id="IPR015421">
    <property type="entry name" value="PyrdxlP-dep_Trfase_major"/>
</dbReference>
<comment type="similarity">
    <text evidence="2">Belongs to the class-V pyridoxal-phosphate-dependent aminotransferase family. NifS/IscS subfamily.</text>
</comment>
<dbReference type="Pfam" id="PF00266">
    <property type="entry name" value="Aminotran_5"/>
    <property type="match status" value="1"/>
</dbReference>
<dbReference type="PANTHER" id="PTHR11601:SF34">
    <property type="entry name" value="CYSTEINE DESULFURASE"/>
    <property type="match status" value="1"/>
</dbReference>
<dbReference type="PIRSF" id="PIRSF005572">
    <property type="entry name" value="NifS"/>
    <property type="match status" value="1"/>
</dbReference>
<evidence type="ECO:0000256" key="2">
    <source>
        <dbReference type="ARBA" id="ARBA00006490"/>
    </source>
</evidence>
<evidence type="ECO:0000256" key="6">
    <source>
        <dbReference type="ARBA" id="ARBA00023004"/>
    </source>
</evidence>
<keyword evidence="6" id="KW-0408">Iron</keyword>
<evidence type="ECO:0000256" key="7">
    <source>
        <dbReference type="ARBA" id="ARBA00023014"/>
    </source>
</evidence>
<keyword evidence="4" id="KW-0479">Metal-binding</keyword>
<dbReference type="InterPro" id="IPR015422">
    <property type="entry name" value="PyrdxlP-dep_Trfase_small"/>
</dbReference>
<dbReference type="KEGG" id="haa:A5892_02465"/>
<dbReference type="Gene3D" id="3.90.1150.10">
    <property type="entry name" value="Aspartate Aminotransferase, domain 1"/>
    <property type="match status" value="1"/>
</dbReference>
<sequence>MTEAEPLYLDHAATTPLRREALEAMWPWLTARFANPSSPHGPGREARAALEAAREELARGLGCRAGELIFTSGGTEADNLAIKGIALGVERPPAARRLIISPFEHPAVEGACDYLCRHHGYRLERLAVDRNGLIDLDDLARRLALPAALCSVILGHNEIGTLQPIERISAIARAHGVALHVDAVQAAGWEAIDVERLGIAALSLSGHKLGAGRGIGALFLRRGVPLEPLLHGGHQERGRRGGTEQLPGVIALARAFTLARAEAERHGERVAALRDAFIRGVLEGCPGARLTGAAERRLPHHASFLFPGTHGEAVLLALEARGVICSSGSACKAGEDEPSPALLALGISRQEAQTAVRFCFDIDIDQPQVDRAVRAVVEAVAQVRGLGGR</sequence>
<evidence type="ECO:0000259" key="9">
    <source>
        <dbReference type="Pfam" id="PF00266"/>
    </source>
</evidence>
<dbReference type="InterPro" id="IPR016454">
    <property type="entry name" value="Cysteine_dSase"/>
</dbReference>
<accession>A0A172YJP8</accession>
<dbReference type="Gene3D" id="1.10.260.50">
    <property type="match status" value="1"/>
</dbReference>
<proteinExistence type="inferred from homology"/>
<dbReference type="InterPro" id="IPR000192">
    <property type="entry name" value="Aminotrans_V_dom"/>
</dbReference>
<evidence type="ECO:0000256" key="8">
    <source>
        <dbReference type="ARBA" id="ARBA00050776"/>
    </source>
</evidence>
<dbReference type="GO" id="GO:0031071">
    <property type="term" value="F:cysteine desulfurase activity"/>
    <property type="evidence" value="ECO:0007669"/>
    <property type="project" value="UniProtKB-EC"/>
</dbReference>
<dbReference type="PANTHER" id="PTHR11601">
    <property type="entry name" value="CYSTEINE DESULFURYLASE FAMILY MEMBER"/>
    <property type="match status" value="1"/>
</dbReference>
<evidence type="ECO:0000313" key="11">
    <source>
        <dbReference type="Proteomes" id="UP000077875"/>
    </source>
</evidence>